<keyword evidence="4 11" id="KW-0812">Transmembrane</keyword>
<comment type="similarity">
    <text evidence="2">Belongs to the cystinosin family.</text>
</comment>
<keyword evidence="13" id="KW-1185">Reference proteome</keyword>
<gene>
    <name evidence="12" type="ORF">M011DRAFT_472805</name>
</gene>
<dbReference type="FunFam" id="1.20.1280.290:FF:000016">
    <property type="entry name" value="Cystinosin homolog"/>
    <property type="match status" value="1"/>
</dbReference>
<dbReference type="AlphaFoldDB" id="A0A6A6UXG6"/>
<feature type="transmembrane region" description="Helical" evidence="11">
    <location>
        <begin position="96"/>
        <end position="120"/>
    </location>
</feature>
<evidence type="ECO:0000313" key="13">
    <source>
        <dbReference type="Proteomes" id="UP000799440"/>
    </source>
</evidence>
<keyword evidence="6" id="KW-0769">Symport</keyword>
<dbReference type="GO" id="GO:0005774">
    <property type="term" value="C:vacuolar membrane"/>
    <property type="evidence" value="ECO:0007669"/>
    <property type="project" value="TreeGrafter"/>
</dbReference>
<feature type="transmembrane region" description="Helical" evidence="11">
    <location>
        <begin position="242"/>
        <end position="261"/>
    </location>
</feature>
<dbReference type="GO" id="GO:0015293">
    <property type="term" value="F:symporter activity"/>
    <property type="evidence" value="ECO:0007669"/>
    <property type="project" value="UniProtKB-KW"/>
</dbReference>
<dbReference type="Proteomes" id="UP000799440">
    <property type="component" value="Unassembled WGS sequence"/>
</dbReference>
<keyword evidence="3" id="KW-0813">Transport</keyword>
<evidence type="ECO:0000256" key="4">
    <source>
        <dbReference type="ARBA" id="ARBA00022692"/>
    </source>
</evidence>
<sequence length="287" mass="32417">MFKIGPEFTDFAKAVSRVLGWTYVLCWSASFYPQPISNWKRKSTFGLAIDFPTLNILGFYAYTISSSSFYFSPTIQSQYAFRHPDSPETTVRFNDVLFAAHGAVLCTVIYSQFFTSVWGFKVGSAQTVSRAVLGIFWGCVLGIFVTLCLVKILGRAGGYDPASWAWIDVIYALGYVKLITVVCKYIPQCWLNYKRKSTVGWSIYPMLLDFAGGLASLLQLFIDSALAGSWEGITGNPVKFGLGQITLIFDAIFFYQHYVIYRNAIDEEYGEEFDEIEQEGLISHRRE</sequence>
<feature type="transmembrane region" description="Helical" evidence="11">
    <location>
        <begin position="165"/>
        <end position="186"/>
    </location>
</feature>
<evidence type="ECO:0000256" key="6">
    <source>
        <dbReference type="ARBA" id="ARBA00022847"/>
    </source>
</evidence>
<accession>A0A6A6UXG6</accession>
<evidence type="ECO:0000256" key="1">
    <source>
        <dbReference type="ARBA" id="ARBA00004155"/>
    </source>
</evidence>
<dbReference type="OrthoDB" id="75720at2759"/>
<evidence type="ECO:0000256" key="2">
    <source>
        <dbReference type="ARBA" id="ARBA00006855"/>
    </source>
</evidence>
<evidence type="ECO:0008006" key="14">
    <source>
        <dbReference type="Google" id="ProtNLM"/>
    </source>
</evidence>
<reference evidence="12" key="1">
    <citation type="journal article" date="2020" name="Stud. Mycol.">
        <title>101 Dothideomycetes genomes: a test case for predicting lifestyles and emergence of pathogens.</title>
        <authorList>
            <person name="Haridas S."/>
            <person name="Albert R."/>
            <person name="Binder M."/>
            <person name="Bloem J."/>
            <person name="Labutti K."/>
            <person name="Salamov A."/>
            <person name="Andreopoulos B."/>
            <person name="Baker S."/>
            <person name="Barry K."/>
            <person name="Bills G."/>
            <person name="Bluhm B."/>
            <person name="Cannon C."/>
            <person name="Castanera R."/>
            <person name="Culley D."/>
            <person name="Daum C."/>
            <person name="Ezra D."/>
            <person name="Gonzalez J."/>
            <person name="Henrissat B."/>
            <person name="Kuo A."/>
            <person name="Liang C."/>
            <person name="Lipzen A."/>
            <person name="Lutzoni F."/>
            <person name="Magnuson J."/>
            <person name="Mondo S."/>
            <person name="Nolan M."/>
            <person name="Ohm R."/>
            <person name="Pangilinan J."/>
            <person name="Park H.-J."/>
            <person name="Ramirez L."/>
            <person name="Alfaro M."/>
            <person name="Sun H."/>
            <person name="Tritt A."/>
            <person name="Yoshinaga Y."/>
            <person name="Zwiers L.-H."/>
            <person name="Turgeon B."/>
            <person name="Goodwin S."/>
            <person name="Spatafora J."/>
            <person name="Crous P."/>
            <person name="Grigoriev I."/>
        </authorList>
    </citation>
    <scope>NUCLEOTIDE SEQUENCE</scope>
    <source>
        <strain evidence="12">CBS 119925</strain>
    </source>
</reference>
<dbReference type="InterPro" id="IPR005282">
    <property type="entry name" value="LC_transporter"/>
</dbReference>
<comment type="subcellular location">
    <subcellularLocation>
        <location evidence="1">Lysosome membrane</location>
        <topology evidence="1">Multi-pass membrane protein</topology>
    </subcellularLocation>
</comment>
<dbReference type="GO" id="GO:0015184">
    <property type="term" value="F:L-cystine transmembrane transporter activity"/>
    <property type="evidence" value="ECO:0007669"/>
    <property type="project" value="TreeGrafter"/>
</dbReference>
<evidence type="ECO:0000256" key="5">
    <source>
        <dbReference type="ARBA" id="ARBA00022737"/>
    </source>
</evidence>
<dbReference type="InterPro" id="IPR006603">
    <property type="entry name" value="PQ-loop_rpt"/>
</dbReference>
<dbReference type="PANTHER" id="PTHR13131:SF5">
    <property type="entry name" value="CYSTINOSIN"/>
    <property type="match status" value="1"/>
</dbReference>
<keyword evidence="7 11" id="KW-1133">Transmembrane helix</keyword>
<keyword evidence="9" id="KW-0458">Lysosome</keyword>
<organism evidence="12 13">
    <name type="scientific">Sporormia fimetaria CBS 119925</name>
    <dbReference type="NCBI Taxonomy" id="1340428"/>
    <lineage>
        <taxon>Eukaryota</taxon>
        <taxon>Fungi</taxon>
        <taxon>Dikarya</taxon>
        <taxon>Ascomycota</taxon>
        <taxon>Pezizomycotina</taxon>
        <taxon>Dothideomycetes</taxon>
        <taxon>Pleosporomycetidae</taxon>
        <taxon>Pleosporales</taxon>
        <taxon>Sporormiaceae</taxon>
        <taxon>Sporormia</taxon>
    </lineage>
</organism>
<feature type="transmembrane region" description="Helical" evidence="11">
    <location>
        <begin position="132"/>
        <end position="153"/>
    </location>
</feature>
<dbReference type="EMBL" id="MU006625">
    <property type="protein sequence ID" value="KAF2741781.1"/>
    <property type="molecule type" value="Genomic_DNA"/>
</dbReference>
<evidence type="ECO:0000256" key="7">
    <source>
        <dbReference type="ARBA" id="ARBA00022989"/>
    </source>
</evidence>
<dbReference type="Gene3D" id="1.20.1280.290">
    <property type="match status" value="2"/>
</dbReference>
<evidence type="ECO:0000256" key="10">
    <source>
        <dbReference type="ARBA" id="ARBA00048473"/>
    </source>
</evidence>
<dbReference type="Pfam" id="PF04193">
    <property type="entry name" value="PQ-loop"/>
    <property type="match status" value="2"/>
</dbReference>
<proteinExistence type="inferred from homology"/>
<protein>
    <recommendedName>
        <fullName evidence="14">L-cystine transporter-like protein</fullName>
    </recommendedName>
</protein>
<feature type="transmembrane region" description="Helical" evidence="11">
    <location>
        <begin position="198"/>
        <end position="222"/>
    </location>
</feature>
<keyword evidence="8 11" id="KW-0472">Membrane</keyword>
<dbReference type="NCBIfam" id="TIGR00951">
    <property type="entry name" value="2A43"/>
    <property type="match status" value="1"/>
</dbReference>
<evidence type="ECO:0000256" key="9">
    <source>
        <dbReference type="ARBA" id="ARBA00023228"/>
    </source>
</evidence>
<evidence type="ECO:0000256" key="8">
    <source>
        <dbReference type="ARBA" id="ARBA00023136"/>
    </source>
</evidence>
<evidence type="ECO:0000256" key="3">
    <source>
        <dbReference type="ARBA" id="ARBA00022448"/>
    </source>
</evidence>
<dbReference type="PANTHER" id="PTHR13131">
    <property type="entry name" value="CYSTINOSIN"/>
    <property type="match status" value="1"/>
</dbReference>
<keyword evidence="5" id="KW-0677">Repeat</keyword>
<feature type="transmembrane region" description="Helical" evidence="11">
    <location>
        <begin position="14"/>
        <end position="32"/>
    </location>
</feature>
<dbReference type="SMART" id="SM00679">
    <property type="entry name" value="CTNS"/>
    <property type="match status" value="2"/>
</dbReference>
<name>A0A6A6UXG6_9PLEO</name>
<comment type="catalytic activity">
    <reaction evidence="10">
        <text>L-cystine(out) + H(+)(out) = L-cystine(in) + H(+)(in)</text>
        <dbReference type="Rhea" id="RHEA:66172"/>
        <dbReference type="ChEBI" id="CHEBI:15378"/>
        <dbReference type="ChEBI" id="CHEBI:35491"/>
    </reaction>
    <physiologicalReaction direction="left-to-right" evidence="10">
        <dbReference type="Rhea" id="RHEA:66173"/>
    </physiologicalReaction>
</comment>
<evidence type="ECO:0000313" key="12">
    <source>
        <dbReference type="EMBL" id="KAF2741781.1"/>
    </source>
</evidence>
<evidence type="ECO:0000256" key="11">
    <source>
        <dbReference type="SAM" id="Phobius"/>
    </source>
</evidence>
<dbReference type="GO" id="GO:0000324">
    <property type="term" value="C:fungal-type vacuole"/>
    <property type="evidence" value="ECO:0007669"/>
    <property type="project" value="TreeGrafter"/>
</dbReference>
<feature type="transmembrane region" description="Helical" evidence="11">
    <location>
        <begin position="44"/>
        <end position="62"/>
    </location>
</feature>